<keyword evidence="8" id="KW-1185">Reference proteome</keyword>
<sequence>MRKQTICKINILMFVITIIVNYLIATSKFPGLMSQKVVSNMYDTAITPIGFTFSIWGIIYLSLFISLLLMYKNNSMDRKVAILNIFMLITNICWNILFGLSFIGLSVIAILIYWIILFGILRRYGIEKNIYSISYGLHFGWITIASVVNIYAYLVSINFSHLRDNRDLWTICAIVIVSIASLLLSRYFKNGAISLAIAWAIFGIHNRYDVYVNYPFIEEIIKGSFAMLFAGAFVALISKQRKK</sequence>
<feature type="transmembrane region" description="Helical" evidence="6">
    <location>
        <begin position="80"/>
        <end position="97"/>
    </location>
</feature>
<feature type="transmembrane region" description="Helical" evidence="6">
    <location>
        <begin position="191"/>
        <end position="208"/>
    </location>
</feature>
<evidence type="ECO:0000256" key="2">
    <source>
        <dbReference type="ARBA" id="ARBA00007524"/>
    </source>
</evidence>
<dbReference type="InterPro" id="IPR004307">
    <property type="entry name" value="TspO_MBR"/>
</dbReference>
<dbReference type="PANTHER" id="PTHR33802">
    <property type="entry name" value="SI:CH211-161H7.5-RELATED"/>
    <property type="match status" value="1"/>
</dbReference>
<evidence type="ECO:0000313" key="7">
    <source>
        <dbReference type="EMBL" id="NYV27944.1"/>
    </source>
</evidence>
<comment type="caution">
    <text evidence="7">The sequence shown here is derived from an EMBL/GenBank/DDBJ whole genome shotgun (WGS) entry which is preliminary data.</text>
</comment>
<dbReference type="InterPro" id="IPR038330">
    <property type="entry name" value="TspO/MBR-related_sf"/>
</dbReference>
<reference evidence="7 8" key="1">
    <citation type="submission" date="2020-05" db="EMBL/GenBank/DDBJ databases">
        <title>Streptobacillus felis strain LHL191014123.</title>
        <authorList>
            <person name="Fawzy A."/>
            <person name="Rau J."/>
            <person name="Risse K."/>
            <person name="Schauerte N."/>
            <person name="Geiger C."/>
            <person name="Blom J."/>
            <person name="Imirzalioglu C."/>
            <person name="Falgenhauer J."/>
            <person name="Bach A."/>
            <person name="Herden C."/>
            <person name="Eisenberg T."/>
        </authorList>
    </citation>
    <scope>NUCLEOTIDE SEQUENCE [LARGE SCALE GENOMIC DNA]</scope>
    <source>
        <strain evidence="7 8">LHL191014123</strain>
    </source>
</reference>
<evidence type="ECO:0000256" key="1">
    <source>
        <dbReference type="ARBA" id="ARBA00004141"/>
    </source>
</evidence>
<feature type="transmembrane region" description="Helical" evidence="6">
    <location>
        <begin position="168"/>
        <end position="184"/>
    </location>
</feature>
<dbReference type="RefSeq" id="WP_067323035.1">
    <property type="nucleotide sequence ID" value="NZ_CBCRWS010000021.1"/>
</dbReference>
<organism evidence="7 8">
    <name type="scientific">Streptobacillus felis</name>
    <dbReference type="NCBI Taxonomy" id="1384509"/>
    <lineage>
        <taxon>Bacteria</taxon>
        <taxon>Fusobacteriati</taxon>
        <taxon>Fusobacteriota</taxon>
        <taxon>Fusobacteriia</taxon>
        <taxon>Fusobacteriales</taxon>
        <taxon>Leptotrichiaceae</taxon>
        <taxon>Streptobacillus</taxon>
    </lineage>
</organism>
<dbReference type="Proteomes" id="UP000526184">
    <property type="component" value="Unassembled WGS sequence"/>
</dbReference>
<dbReference type="GO" id="GO:0016020">
    <property type="term" value="C:membrane"/>
    <property type="evidence" value="ECO:0007669"/>
    <property type="project" value="UniProtKB-SubCell"/>
</dbReference>
<proteinExistence type="inferred from homology"/>
<dbReference type="PANTHER" id="PTHR33802:SF1">
    <property type="entry name" value="XK-RELATED PROTEIN"/>
    <property type="match status" value="1"/>
</dbReference>
<evidence type="ECO:0000256" key="3">
    <source>
        <dbReference type="ARBA" id="ARBA00022692"/>
    </source>
</evidence>
<evidence type="ECO:0000256" key="6">
    <source>
        <dbReference type="SAM" id="Phobius"/>
    </source>
</evidence>
<dbReference type="Gene3D" id="1.20.1260.100">
    <property type="entry name" value="TspO/MBR protein"/>
    <property type="match status" value="1"/>
</dbReference>
<evidence type="ECO:0000313" key="8">
    <source>
        <dbReference type="Proteomes" id="UP000526184"/>
    </source>
</evidence>
<evidence type="ECO:0000256" key="4">
    <source>
        <dbReference type="ARBA" id="ARBA00022989"/>
    </source>
</evidence>
<dbReference type="Pfam" id="PF03073">
    <property type="entry name" value="TspO_MBR"/>
    <property type="match status" value="1"/>
</dbReference>
<keyword evidence="3 6" id="KW-0812">Transmembrane</keyword>
<feature type="transmembrane region" description="Helical" evidence="6">
    <location>
        <begin position="133"/>
        <end position="156"/>
    </location>
</feature>
<accession>A0A7Z0PF82</accession>
<protein>
    <submittedName>
        <fullName evidence="7">Tryptophan-rich sensory protein</fullName>
    </submittedName>
</protein>
<feature type="transmembrane region" description="Helical" evidence="6">
    <location>
        <begin position="7"/>
        <end position="25"/>
    </location>
</feature>
<keyword evidence="5 6" id="KW-0472">Membrane</keyword>
<feature type="transmembrane region" description="Helical" evidence="6">
    <location>
        <begin position="103"/>
        <end position="121"/>
    </location>
</feature>
<dbReference type="AlphaFoldDB" id="A0A7Z0PF82"/>
<gene>
    <name evidence="7" type="ORF">HP397_03800</name>
</gene>
<dbReference type="OrthoDB" id="5189031at2"/>
<comment type="subcellular location">
    <subcellularLocation>
        <location evidence="1">Membrane</location>
        <topology evidence="1">Multi-pass membrane protein</topology>
    </subcellularLocation>
</comment>
<feature type="transmembrane region" description="Helical" evidence="6">
    <location>
        <begin position="45"/>
        <end position="68"/>
    </location>
</feature>
<dbReference type="EMBL" id="JABMKT010000016">
    <property type="protein sequence ID" value="NYV27944.1"/>
    <property type="molecule type" value="Genomic_DNA"/>
</dbReference>
<keyword evidence="4 6" id="KW-1133">Transmembrane helix</keyword>
<comment type="similarity">
    <text evidence="2">Belongs to the TspO/BZRP family.</text>
</comment>
<feature type="transmembrane region" description="Helical" evidence="6">
    <location>
        <begin position="220"/>
        <end position="238"/>
    </location>
</feature>
<name>A0A7Z0PF82_9FUSO</name>
<evidence type="ECO:0000256" key="5">
    <source>
        <dbReference type="ARBA" id="ARBA00023136"/>
    </source>
</evidence>